<reference evidence="1" key="2">
    <citation type="submission" date="2011-02" db="EMBL/GenBank/DDBJ databases">
        <authorList>
            <person name="MacLean D."/>
        </authorList>
    </citation>
    <scope>NUCLEOTIDE SEQUENCE</scope>
</reference>
<gene>
    <name evidence="1" type="primary">AlNc14C25G2510</name>
    <name evidence="1" type="ORF">ALNC14_029100</name>
</gene>
<accession>F0W6M2</accession>
<dbReference type="AlphaFoldDB" id="F0W6M2"/>
<sequence>MIQEGRKFIRLLSAAGRREIVHMLRVTLQNSLEGYHASKTSHRRSTYSGCDIFRYKKALGSKEAVHCNWIFRRHSNGPLTLRNVSVQILLSKSFDVCMNFWKGRDDTIEKYAIML</sequence>
<dbReference type="EMBL" id="FR824070">
    <property type="protein sequence ID" value="CCA16767.1"/>
    <property type="molecule type" value="Genomic_DNA"/>
</dbReference>
<evidence type="ECO:0000313" key="1">
    <source>
        <dbReference type="EMBL" id="CCA16767.1"/>
    </source>
</evidence>
<organism evidence="1">
    <name type="scientific">Albugo laibachii Nc14</name>
    <dbReference type="NCBI Taxonomy" id="890382"/>
    <lineage>
        <taxon>Eukaryota</taxon>
        <taxon>Sar</taxon>
        <taxon>Stramenopiles</taxon>
        <taxon>Oomycota</taxon>
        <taxon>Peronosporomycetes</taxon>
        <taxon>Albuginales</taxon>
        <taxon>Albuginaceae</taxon>
        <taxon>Albugo</taxon>
    </lineage>
</organism>
<name>F0W6M2_9STRA</name>
<proteinExistence type="predicted"/>
<dbReference type="HOGENOM" id="CLU_2113491_0_0_1"/>
<protein>
    <submittedName>
        <fullName evidence="1">AlNc14C25G2510 protein</fullName>
    </submittedName>
</protein>
<reference evidence="1" key="1">
    <citation type="journal article" date="2011" name="PLoS Biol.">
        <title>Gene gain and loss during evolution of obligate parasitism in the white rust pathogen of Arabidopsis thaliana.</title>
        <authorList>
            <person name="Kemen E."/>
            <person name="Gardiner A."/>
            <person name="Schultz-Larsen T."/>
            <person name="Kemen A.C."/>
            <person name="Balmuth A.L."/>
            <person name="Robert-Seilaniantz A."/>
            <person name="Bailey K."/>
            <person name="Holub E."/>
            <person name="Studholme D.J."/>
            <person name="Maclean D."/>
            <person name="Jones J.D."/>
        </authorList>
    </citation>
    <scope>NUCLEOTIDE SEQUENCE</scope>
</reference>